<gene>
    <name evidence="1" type="ORF">SVUK_LOCUS1990</name>
</gene>
<dbReference type="EMBL" id="UYYB01004263">
    <property type="protein sequence ID" value="VDM66992.1"/>
    <property type="molecule type" value="Genomic_DNA"/>
</dbReference>
<proteinExistence type="predicted"/>
<organism evidence="1 2">
    <name type="scientific">Strongylus vulgaris</name>
    <name type="common">Blood worm</name>
    <dbReference type="NCBI Taxonomy" id="40348"/>
    <lineage>
        <taxon>Eukaryota</taxon>
        <taxon>Metazoa</taxon>
        <taxon>Ecdysozoa</taxon>
        <taxon>Nematoda</taxon>
        <taxon>Chromadorea</taxon>
        <taxon>Rhabditida</taxon>
        <taxon>Rhabditina</taxon>
        <taxon>Rhabditomorpha</taxon>
        <taxon>Strongyloidea</taxon>
        <taxon>Strongylidae</taxon>
        <taxon>Strongylus</taxon>
    </lineage>
</organism>
<accession>A0A3P7KGZ9</accession>
<dbReference type="Proteomes" id="UP000270094">
    <property type="component" value="Unassembled WGS sequence"/>
</dbReference>
<protein>
    <submittedName>
        <fullName evidence="1">Uncharacterized protein</fullName>
    </submittedName>
</protein>
<keyword evidence="2" id="KW-1185">Reference proteome</keyword>
<evidence type="ECO:0000313" key="1">
    <source>
        <dbReference type="EMBL" id="VDM66992.1"/>
    </source>
</evidence>
<sequence>MDCWRRERSWGCINRSGRRNCDRHGGCPNQDSRWSEWRC</sequence>
<dbReference type="AlphaFoldDB" id="A0A3P7KGZ9"/>
<reference evidence="1 2" key="1">
    <citation type="submission" date="2018-11" db="EMBL/GenBank/DDBJ databases">
        <authorList>
            <consortium name="Pathogen Informatics"/>
        </authorList>
    </citation>
    <scope>NUCLEOTIDE SEQUENCE [LARGE SCALE GENOMIC DNA]</scope>
</reference>
<evidence type="ECO:0000313" key="2">
    <source>
        <dbReference type="Proteomes" id="UP000270094"/>
    </source>
</evidence>
<name>A0A3P7KGZ9_STRVU</name>